<accession>A0AAV2FNG1</accession>
<sequence length="119" mass="13491">MTTVPWKQLTINKWRNRIGSGRKEPSMRSFGSFDSQLKILKPCKIASARNGVFSSGKIKDLSKLMRLKVDSYVRGRSTPDENLRDQKGQDCGRTSSRHGGSNFCFLDSGEQRNFPSQDF</sequence>
<feature type="compositionally biased region" description="Basic and acidic residues" evidence="1">
    <location>
        <begin position="75"/>
        <end position="90"/>
    </location>
</feature>
<evidence type="ECO:0000313" key="2">
    <source>
        <dbReference type="EMBL" id="CAL1399840.1"/>
    </source>
</evidence>
<keyword evidence="3" id="KW-1185">Reference proteome</keyword>
<dbReference type="Proteomes" id="UP001497516">
    <property type="component" value="Chromosome 7"/>
</dbReference>
<feature type="region of interest" description="Disordered" evidence="1">
    <location>
        <begin position="75"/>
        <end position="119"/>
    </location>
</feature>
<protein>
    <submittedName>
        <fullName evidence="2">Uncharacterized protein</fullName>
    </submittedName>
</protein>
<gene>
    <name evidence="2" type="ORF">LTRI10_LOCUS40007</name>
</gene>
<organism evidence="2 3">
    <name type="scientific">Linum trigynum</name>
    <dbReference type="NCBI Taxonomy" id="586398"/>
    <lineage>
        <taxon>Eukaryota</taxon>
        <taxon>Viridiplantae</taxon>
        <taxon>Streptophyta</taxon>
        <taxon>Embryophyta</taxon>
        <taxon>Tracheophyta</taxon>
        <taxon>Spermatophyta</taxon>
        <taxon>Magnoliopsida</taxon>
        <taxon>eudicotyledons</taxon>
        <taxon>Gunneridae</taxon>
        <taxon>Pentapetalae</taxon>
        <taxon>rosids</taxon>
        <taxon>fabids</taxon>
        <taxon>Malpighiales</taxon>
        <taxon>Linaceae</taxon>
        <taxon>Linum</taxon>
    </lineage>
</organism>
<name>A0AAV2FNG1_9ROSI</name>
<evidence type="ECO:0000256" key="1">
    <source>
        <dbReference type="SAM" id="MobiDB-lite"/>
    </source>
</evidence>
<proteinExistence type="predicted"/>
<reference evidence="2 3" key="1">
    <citation type="submission" date="2024-04" db="EMBL/GenBank/DDBJ databases">
        <authorList>
            <person name="Fracassetti M."/>
        </authorList>
    </citation>
    <scope>NUCLEOTIDE SEQUENCE [LARGE SCALE GENOMIC DNA]</scope>
</reference>
<evidence type="ECO:0000313" key="3">
    <source>
        <dbReference type="Proteomes" id="UP001497516"/>
    </source>
</evidence>
<dbReference type="EMBL" id="OZ034820">
    <property type="protein sequence ID" value="CAL1399840.1"/>
    <property type="molecule type" value="Genomic_DNA"/>
</dbReference>
<dbReference type="AlphaFoldDB" id="A0AAV2FNG1"/>